<dbReference type="EMBL" id="QXFU01002405">
    <property type="protein sequence ID" value="KAE8986159.1"/>
    <property type="molecule type" value="Genomic_DNA"/>
</dbReference>
<gene>
    <name evidence="1" type="ORF">PR002_g22435</name>
</gene>
<dbReference type="OrthoDB" id="102808at2759"/>
<proteinExistence type="predicted"/>
<dbReference type="AlphaFoldDB" id="A0A6A3IT32"/>
<reference evidence="1 2" key="1">
    <citation type="submission" date="2018-09" db="EMBL/GenBank/DDBJ databases">
        <title>Genomic investigation of the strawberry pathogen Phytophthora fragariae indicates pathogenicity is determined by transcriptional variation in three key races.</title>
        <authorList>
            <person name="Adams T.M."/>
            <person name="Armitage A.D."/>
            <person name="Sobczyk M.K."/>
            <person name="Bates H.J."/>
            <person name="Dunwell J.M."/>
            <person name="Nellist C.F."/>
            <person name="Harrison R.J."/>
        </authorList>
    </citation>
    <scope>NUCLEOTIDE SEQUENCE [LARGE SCALE GENOMIC DNA]</scope>
    <source>
        <strain evidence="1 2">SCRP324</strain>
    </source>
</reference>
<protein>
    <submittedName>
        <fullName evidence="1">Uncharacterized protein</fullName>
    </submittedName>
</protein>
<evidence type="ECO:0000313" key="2">
    <source>
        <dbReference type="Proteomes" id="UP000435112"/>
    </source>
</evidence>
<evidence type="ECO:0000313" key="1">
    <source>
        <dbReference type="EMBL" id="KAE8986159.1"/>
    </source>
</evidence>
<sequence length="148" mass="14255">MDAGTWATEGAGNTPAPILGTGRVRAPTAGVYCTVGAICNVEAASGVTALPPAAAANCRSAAGIGASGAEVPDTASGVLVAAGSERDVPATLDVVPTLPDPEVTGGEPLKFAEGALDIVGTLVELPMPVDAVAGPLPPLCAETEAVVA</sequence>
<dbReference type="Proteomes" id="UP000435112">
    <property type="component" value="Unassembled WGS sequence"/>
</dbReference>
<organism evidence="1 2">
    <name type="scientific">Phytophthora rubi</name>
    <dbReference type="NCBI Taxonomy" id="129364"/>
    <lineage>
        <taxon>Eukaryota</taxon>
        <taxon>Sar</taxon>
        <taxon>Stramenopiles</taxon>
        <taxon>Oomycota</taxon>
        <taxon>Peronosporomycetes</taxon>
        <taxon>Peronosporales</taxon>
        <taxon>Peronosporaceae</taxon>
        <taxon>Phytophthora</taxon>
    </lineage>
</organism>
<accession>A0A6A3IT32</accession>
<name>A0A6A3IT32_9STRA</name>
<comment type="caution">
    <text evidence="1">The sequence shown here is derived from an EMBL/GenBank/DDBJ whole genome shotgun (WGS) entry which is preliminary data.</text>
</comment>